<organism evidence="2 3">
    <name type="scientific">Stackebrandtia nassauensis (strain DSM 44728 / CIP 108903 / NRRL B-16338 / NBRC 102104 / LLR-40K-21)</name>
    <dbReference type="NCBI Taxonomy" id="446470"/>
    <lineage>
        <taxon>Bacteria</taxon>
        <taxon>Bacillati</taxon>
        <taxon>Actinomycetota</taxon>
        <taxon>Actinomycetes</taxon>
        <taxon>Glycomycetales</taxon>
        <taxon>Glycomycetaceae</taxon>
        <taxon>Stackebrandtia</taxon>
    </lineage>
</organism>
<dbReference type="STRING" id="446470.Snas_1586"/>
<protein>
    <recommendedName>
        <fullName evidence="1">CHAT domain-containing protein</fullName>
    </recommendedName>
</protein>
<dbReference type="HOGENOM" id="CLU_009955_0_0_11"/>
<dbReference type="eggNOG" id="COG4995">
    <property type="taxonomic scope" value="Bacteria"/>
</dbReference>
<evidence type="ECO:0000313" key="2">
    <source>
        <dbReference type="EMBL" id="ADD41289.1"/>
    </source>
</evidence>
<dbReference type="KEGG" id="sna:Snas_1586"/>
<feature type="domain" description="CHAT" evidence="1">
    <location>
        <begin position="356"/>
        <end position="581"/>
    </location>
</feature>
<evidence type="ECO:0000259" key="1">
    <source>
        <dbReference type="Pfam" id="PF12770"/>
    </source>
</evidence>
<dbReference type="AlphaFoldDB" id="D3PWD2"/>
<dbReference type="InterPro" id="IPR024983">
    <property type="entry name" value="CHAT_dom"/>
</dbReference>
<evidence type="ECO:0000313" key="3">
    <source>
        <dbReference type="Proteomes" id="UP000000844"/>
    </source>
</evidence>
<dbReference type="EMBL" id="CP001778">
    <property type="protein sequence ID" value="ADD41289.1"/>
    <property type="molecule type" value="Genomic_DNA"/>
</dbReference>
<reference evidence="2 3" key="1">
    <citation type="journal article" date="2009" name="Stand. Genomic Sci.">
        <title>Complete genome sequence of Stackebrandtia nassauensis type strain (LLR-40K-21).</title>
        <authorList>
            <person name="Munk C."/>
            <person name="Lapidus A."/>
            <person name="Copeland A."/>
            <person name="Jando M."/>
            <person name="Mayilraj S."/>
            <person name="Glavina Del Rio T."/>
            <person name="Nolan M."/>
            <person name="Chen F."/>
            <person name="Lucas S."/>
            <person name="Tice H."/>
            <person name="Cheng J.F."/>
            <person name="Han C."/>
            <person name="Detter J.C."/>
            <person name="Bruce D."/>
            <person name="Goodwin L."/>
            <person name="Chain P."/>
            <person name="Pitluck S."/>
            <person name="Goker M."/>
            <person name="Ovchinikova G."/>
            <person name="Pati A."/>
            <person name="Ivanova N."/>
            <person name="Mavromatis K."/>
            <person name="Chen A."/>
            <person name="Palaniappan K."/>
            <person name="Land M."/>
            <person name="Hauser L."/>
            <person name="Chang Y.J."/>
            <person name="Jeffries C.D."/>
            <person name="Bristow J."/>
            <person name="Eisen J.A."/>
            <person name="Markowitz V."/>
            <person name="Hugenholtz P."/>
            <person name="Kyrpides N.C."/>
            <person name="Klenk H.P."/>
        </authorList>
    </citation>
    <scope>NUCLEOTIDE SEQUENCE [LARGE SCALE GENOMIC DNA]</scope>
    <source>
        <strain evidence="3">DSM 44728 / CIP 108903 / NRRL B-16338 / NBRC 102104 / LLR-40K-21</strain>
    </source>
</reference>
<sequence>MELLRSEVMRAKLAVEMGDLELAVSLASRARQRAEAQQSAAFGAWAEFTLCHAEYLGGRTSLAFAAETLEVAHRLRAVSRFHFAELAELLAARVFTVNGMFDRAAEIVGERPRRSGYELLTANATRYLARAELAVAIGDRPTALRHLRTGLAGLHRHRESFGSLELQAGVSSIGTQLAELGLGLALESKRSSTVFEWAERSRGQAFRLPSVRPADDPGVADMLAKVRDLRAFISRAKQEGVSAETEKSECDALEAELRQRDWQTTGPGKSAPEVKPRQIHQALAETDRALVSFIHHDGRLHALTMVSGRNRLHDLGSMTDIEESLRRLMADLNAITGRRLPVPMATAVRSSIARQSEALDSRLLAPFRRRLGDRELVIIPTQRLYDMPWGLLPSLRSHPVTVSPSAAVWLAALKHSPDNHGQPLLASGPDLSLAEAELDTISEHYYDPILLRDTEATPTAILSKLDGAPIAHLAAHGHHEPDNVLFSSLDLSGGPLMAYDIARLRTPPAHVTLSACDVGQSKVSVGDETLGFTAALLYAGTRTVVSSVAKVEHEAAADIMTAYHAHLVEGLPPAHALAEASQLHPFSPFVCYGAS</sequence>
<dbReference type="Proteomes" id="UP000000844">
    <property type="component" value="Chromosome"/>
</dbReference>
<dbReference type="Pfam" id="PF12770">
    <property type="entry name" value="CHAT"/>
    <property type="match status" value="1"/>
</dbReference>
<keyword evidence="3" id="KW-1185">Reference proteome</keyword>
<accession>D3PWD2</accession>
<proteinExistence type="predicted"/>
<gene>
    <name evidence="2" type="ordered locus">Snas_1586</name>
</gene>
<name>D3PWD2_STANL</name>